<feature type="non-terminal residue" evidence="1">
    <location>
        <position position="310"/>
    </location>
</feature>
<reference evidence="1" key="1">
    <citation type="journal article" date="2023" name="Mol. Phylogenet. Evol.">
        <title>Genome-scale phylogeny and comparative genomics of the fungal order Sordariales.</title>
        <authorList>
            <person name="Hensen N."/>
            <person name="Bonometti L."/>
            <person name="Westerberg I."/>
            <person name="Brannstrom I.O."/>
            <person name="Guillou S."/>
            <person name="Cros-Aarteil S."/>
            <person name="Calhoun S."/>
            <person name="Haridas S."/>
            <person name="Kuo A."/>
            <person name="Mondo S."/>
            <person name="Pangilinan J."/>
            <person name="Riley R."/>
            <person name="LaButti K."/>
            <person name="Andreopoulos B."/>
            <person name="Lipzen A."/>
            <person name="Chen C."/>
            <person name="Yan M."/>
            <person name="Daum C."/>
            <person name="Ng V."/>
            <person name="Clum A."/>
            <person name="Steindorff A."/>
            <person name="Ohm R.A."/>
            <person name="Martin F."/>
            <person name="Silar P."/>
            <person name="Natvig D.O."/>
            <person name="Lalanne C."/>
            <person name="Gautier V."/>
            <person name="Ament-Velasquez S.L."/>
            <person name="Kruys A."/>
            <person name="Hutchinson M.I."/>
            <person name="Powell A.J."/>
            <person name="Barry K."/>
            <person name="Miller A.N."/>
            <person name="Grigoriev I.V."/>
            <person name="Debuchy R."/>
            <person name="Gladieux P."/>
            <person name="Hiltunen Thoren M."/>
            <person name="Johannesson H."/>
        </authorList>
    </citation>
    <scope>NUCLEOTIDE SEQUENCE</scope>
    <source>
        <strain evidence="1">CBS 103.79</strain>
    </source>
</reference>
<comment type="caution">
    <text evidence="1">The sequence shown here is derived from an EMBL/GenBank/DDBJ whole genome shotgun (WGS) entry which is preliminary data.</text>
</comment>
<evidence type="ECO:0000313" key="2">
    <source>
        <dbReference type="Proteomes" id="UP001303889"/>
    </source>
</evidence>
<accession>A0AAN6MIF8</accession>
<keyword evidence="2" id="KW-1185">Reference proteome</keyword>
<name>A0AAN6MIF8_9PEZI</name>
<reference evidence="1" key="2">
    <citation type="submission" date="2023-05" db="EMBL/GenBank/DDBJ databases">
        <authorList>
            <consortium name="Lawrence Berkeley National Laboratory"/>
            <person name="Steindorff A."/>
            <person name="Hensen N."/>
            <person name="Bonometti L."/>
            <person name="Westerberg I."/>
            <person name="Brannstrom I.O."/>
            <person name="Guillou S."/>
            <person name="Cros-Aarteil S."/>
            <person name="Calhoun S."/>
            <person name="Haridas S."/>
            <person name="Kuo A."/>
            <person name="Mondo S."/>
            <person name="Pangilinan J."/>
            <person name="Riley R."/>
            <person name="Labutti K."/>
            <person name="Andreopoulos B."/>
            <person name="Lipzen A."/>
            <person name="Chen C."/>
            <person name="Yanf M."/>
            <person name="Daum C."/>
            <person name="Ng V."/>
            <person name="Clum A."/>
            <person name="Ohm R."/>
            <person name="Martin F."/>
            <person name="Silar P."/>
            <person name="Natvig D."/>
            <person name="Lalanne C."/>
            <person name="Gautier V."/>
            <person name="Ament-Velasquez S.L."/>
            <person name="Kruys A."/>
            <person name="Hutchinson M.I."/>
            <person name="Powell A.J."/>
            <person name="Barry K."/>
            <person name="Miller A.N."/>
            <person name="Grigoriev I.V."/>
            <person name="Debuchy R."/>
            <person name="Gladieux P."/>
            <person name="Thoren M.H."/>
            <person name="Johannesson H."/>
        </authorList>
    </citation>
    <scope>NUCLEOTIDE SEQUENCE</scope>
    <source>
        <strain evidence="1">CBS 103.79</strain>
    </source>
</reference>
<dbReference type="AlphaFoldDB" id="A0AAN6MIF8"/>
<dbReference type="EMBL" id="MU855664">
    <property type="protein sequence ID" value="KAK3900503.1"/>
    <property type="molecule type" value="Genomic_DNA"/>
</dbReference>
<proteinExistence type="predicted"/>
<organism evidence="1 2">
    <name type="scientific">Staphylotrichum tortipilum</name>
    <dbReference type="NCBI Taxonomy" id="2831512"/>
    <lineage>
        <taxon>Eukaryota</taxon>
        <taxon>Fungi</taxon>
        <taxon>Dikarya</taxon>
        <taxon>Ascomycota</taxon>
        <taxon>Pezizomycotina</taxon>
        <taxon>Sordariomycetes</taxon>
        <taxon>Sordariomycetidae</taxon>
        <taxon>Sordariales</taxon>
        <taxon>Chaetomiaceae</taxon>
        <taxon>Staphylotrichum</taxon>
    </lineage>
</organism>
<protein>
    <submittedName>
        <fullName evidence="1">Uncharacterized protein</fullName>
    </submittedName>
</protein>
<evidence type="ECO:0000313" key="1">
    <source>
        <dbReference type="EMBL" id="KAK3900503.1"/>
    </source>
</evidence>
<sequence>MQQLWERHATHPNDKAYALYGILKTVQVDKLAPVDYSQPHGTVYYRLFCSLLCWDASLVCLLVDANSGSLGADTPTWAPDWSIPCSENWLDSSYAYSSHPTSASGSSPARTAISDHRLTVTEILYDACAVSLPSFAAVREADIIPGLGPASPAGQTMLALHRWIARACRGIRVDSALDSTPKAIATVLMGGELGDVQVVAARKKEEQEFSDWYRVFSDACAAGGREDTAVVAAAAAAMVANERARGYFVRCCCKLARKRGLFLTSKRYIGTGPVAMLGSESGREEDVIAQIAGAAAPLVLRSWGNEEFSI</sequence>
<dbReference type="Proteomes" id="UP001303889">
    <property type="component" value="Unassembled WGS sequence"/>
</dbReference>
<gene>
    <name evidence="1" type="ORF">C8A05DRAFT_35843</name>
</gene>